<protein>
    <submittedName>
        <fullName evidence="1">Uncharacterized protein</fullName>
    </submittedName>
</protein>
<proteinExistence type="predicted"/>
<name>A0A271LZ32_9HYPH</name>
<dbReference type="EMBL" id="NPKJ01000003">
    <property type="protein sequence ID" value="PAQ12485.1"/>
    <property type="molecule type" value="Genomic_DNA"/>
</dbReference>
<keyword evidence="2" id="KW-1185">Reference proteome</keyword>
<gene>
    <name evidence="1" type="ORF">CIT26_00315</name>
</gene>
<comment type="caution">
    <text evidence="1">The sequence shown here is derived from an EMBL/GenBank/DDBJ whole genome shotgun (WGS) entry which is preliminary data.</text>
</comment>
<organism evidence="1 2">
    <name type="scientific">Mesorhizobium temperatum</name>
    <dbReference type="NCBI Taxonomy" id="241416"/>
    <lineage>
        <taxon>Bacteria</taxon>
        <taxon>Pseudomonadati</taxon>
        <taxon>Pseudomonadota</taxon>
        <taxon>Alphaproteobacteria</taxon>
        <taxon>Hyphomicrobiales</taxon>
        <taxon>Phyllobacteriaceae</taxon>
        <taxon>Mesorhizobium</taxon>
    </lineage>
</organism>
<evidence type="ECO:0000313" key="2">
    <source>
        <dbReference type="Proteomes" id="UP000216442"/>
    </source>
</evidence>
<reference evidence="1 2" key="1">
    <citation type="submission" date="2017-08" db="EMBL/GenBank/DDBJ databases">
        <title>Mesorhizobium wenxinae sp. nov., a novel rhizobial species isolated from root nodules of chickpea (Cicer arietinum L.).</title>
        <authorList>
            <person name="Zhang J."/>
        </authorList>
    </citation>
    <scope>NUCLEOTIDE SEQUENCE [LARGE SCALE GENOMIC DNA]</scope>
    <source>
        <strain evidence="1 2">SDW018</strain>
    </source>
</reference>
<dbReference type="AlphaFoldDB" id="A0A271LZ32"/>
<dbReference type="Proteomes" id="UP000216442">
    <property type="component" value="Unassembled WGS sequence"/>
</dbReference>
<accession>A0A271LZ32</accession>
<sequence length="59" mass="6712">MFRIFMMMLRENQEESASLLGAQSVKLFGHSCHVIRDGTSRVRVERDPLPSYVLKGESA</sequence>
<evidence type="ECO:0000313" key="1">
    <source>
        <dbReference type="EMBL" id="PAQ12485.1"/>
    </source>
</evidence>